<evidence type="ECO:0000313" key="2">
    <source>
        <dbReference type="Proteomes" id="UP000266841"/>
    </source>
</evidence>
<protein>
    <submittedName>
        <fullName evidence="1">Uncharacterized protein</fullName>
    </submittedName>
</protein>
<organism evidence="1 2">
    <name type="scientific">Thalassiosira oceanica</name>
    <name type="common">Marine diatom</name>
    <dbReference type="NCBI Taxonomy" id="159749"/>
    <lineage>
        <taxon>Eukaryota</taxon>
        <taxon>Sar</taxon>
        <taxon>Stramenopiles</taxon>
        <taxon>Ochrophyta</taxon>
        <taxon>Bacillariophyta</taxon>
        <taxon>Coscinodiscophyceae</taxon>
        <taxon>Thalassiosirophycidae</taxon>
        <taxon>Thalassiosirales</taxon>
        <taxon>Thalassiosiraceae</taxon>
        <taxon>Thalassiosira</taxon>
    </lineage>
</organism>
<accession>K0RYN7</accession>
<sequence>MGDALSCFVDDRAETWGECSKRIIEREATGAAGLLLRSLAAIYPTKRLSVYRLRYGNGCSTIVKVQWQEGGVSLRPRVIRRTEKNESSTQNATLEFRLLAIDESPLRATADKCHIIDIADEFDNGCTIKETSSEDVSSLLDAGLGCVNFRDDAVADDNEVVRVASQDTHE</sequence>
<comment type="caution">
    <text evidence="1">The sequence shown here is derived from an EMBL/GenBank/DDBJ whole genome shotgun (WGS) entry which is preliminary data.</text>
</comment>
<dbReference type="Proteomes" id="UP000266841">
    <property type="component" value="Unassembled WGS sequence"/>
</dbReference>
<dbReference type="EMBL" id="AGNL01041099">
    <property type="protein sequence ID" value="EJK51742.1"/>
    <property type="molecule type" value="Genomic_DNA"/>
</dbReference>
<name>K0RYN7_THAOC</name>
<gene>
    <name evidence="1" type="ORF">THAOC_29063</name>
</gene>
<dbReference type="AlphaFoldDB" id="K0RYN7"/>
<evidence type="ECO:0000313" key="1">
    <source>
        <dbReference type="EMBL" id="EJK51742.1"/>
    </source>
</evidence>
<reference evidence="1 2" key="1">
    <citation type="journal article" date="2012" name="Genome Biol.">
        <title>Genome and low-iron response of an oceanic diatom adapted to chronic iron limitation.</title>
        <authorList>
            <person name="Lommer M."/>
            <person name="Specht M."/>
            <person name="Roy A.S."/>
            <person name="Kraemer L."/>
            <person name="Andreson R."/>
            <person name="Gutowska M.A."/>
            <person name="Wolf J."/>
            <person name="Bergner S.V."/>
            <person name="Schilhabel M.B."/>
            <person name="Klostermeier U.C."/>
            <person name="Beiko R.G."/>
            <person name="Rosenstiel P."/>
            <person name="Hippler M."/>
            <person name="Laroche J."/>
        </authorList>
    </citation>
    <scope>NUCLEOTIDE SEQUENCE [LARGE SCALE GENOMIC DNA]</scope>
    <source>
        <strain evidence="1 2">CCMP1005</strain>
    </source>
</reference>
<keyword evidence="2" id="KW-1185">Reference proteome</keyword>
<proteinExistence type="predicted"/>